<proteinExistence type="predicted"/>
<accession>A0A8R1YLL4</accession>
<evidence type="ECO:0000256" key="2">
    <source>
        <dbReference type="SAM" id="Phobius"/>
    </source>
</evidence>
<feature type="transmembrane region" description="Helical" evidence="2">
    <location>
        <begin position="102"/>
        <end position="126"/>
    </location>
</feature>
<evidence type="ECO:0000313" key="3">
    <source>
        <dbReference type="EnsemblMetazoa" id="PPA34982.1"/>
    </source>
</evidence>
<dbReference type="EnsemblMetazoa" id="PPA34982.1">
    <property type="protein sequence ID" value="PPA34982.1"/>
    <property type="gene ID" value="WBGene00273351"/>
</dbReference>
<dbReference type="Proteomes" id="UP000005239">
    <property type="component" value="Unassembled WGS sequence"/>
</dbReference>
<feature type="compositionally biased region" description="Low complexity" evidence="1">
    <location>
        <begin position="40"/>
        <end position="53"/>
    </location>
</feature>
<accession>A0A2A6C5B0</accession>
<feature type="transmembrane region" description="Helical" evidence="2">
    <location>
        <begin position="239"/>
        <end position="265"/>
    </location>
</feature>
<keyword evidence="4" id="KW-1185">Reference proteome</keyword>
<dbReference type="AlphaFoldDB" id="A0A2A6C5B0"/>
<gene>
    <name evidence="3" type="primary">WBGene00273351</name>
</gene>
<evidence type="ECO:0000256" key="1">
    <source>
        <dbReference type="SAM" id="MobiDB-lite"/>
    </source>
</evidence>
<feature type="transmembrane region" description="Helical" evidence="2">
    <location>
        <begin position="175"/>
        <end position="194"/>
    </location>
</feature>
<keyword evidence="2" id="KW-0812">Transmembrane</keyword>
<reference evidence="3" key="2">
    <citation type="submission" date="2022-06" db="UniProtKB">
        <authorList>
            <consortium name="EnsemblMetazoa"/>
        </authorList>
    </citation>
    <scope>IDENTIFICATION</scope>
    <source>
        <strain evidence="3">PS312</strain>
    </source>
</reference>
<sequence>AAQLAATASTSTTTAARTIIFAAGPELAGRSRKIEEVGDSSSSSTTGGQPSSESRTRARDCADSGERREVIDDEGVIIMTTLAPSRSNSSASAMSEEDAIPLFIYTLEMFLLWFSVLLSACILTFLMRLKKFPIMFRVIYCVWNLRNLAVAVARTSSLVLVIFKEQGATSDYILAQAHEAIECISAFAVAALAVERLIANRLQKTYEAWKPANEHVVMVVSAIVVPALCAAVTHKNFPLPRLIFTVFSAFLFGTTLGLILTGLYYTRSRRQSVAISGAKTGGRAKHSLQAAAIFFPLALHDTIVRLILDAGNLILSSGKGGVYGTVSDVVHMLSAYQCLSYAINSFARLHRHVPSRIGVAPNVTNTQSASATEKPPDQQRMSIVLERLDVDQLRASETGRNSSMSLAMGGMIHTPSTRSDYDVTGGKSIKCIAYIRNCVL</sequence>
<name>A0A2A6C5B0_PRIPA</name>
<protein>
    <submittedName>
        <fullName evidence="3">Uncharacterized protein</fullName>
    </submittedName>
</protein>
<feature type="transmembrane region" description="Helical" evidence="2">
    <location>
        <begin position="215"/>
        <end position="233"/>
    </location>
</feature>
<keyword evidence="2" id="KW-1133">Transmembrane helix</keyword>
<reference evidence="4" key="1">
    <citation type="journal article" date="2008" name="Nat. Genet.">
        <title>The Pristionchus pacificus genome provides a unique perspective on nematode lifestyle and parasitism.</title>
        <authorList>
            <person name="Dieterich C."/>
            <person name="Clifton S.W."/>
            <person name="Schuster L.N."/>
            <person name="Chinwalla A."/>
            <person name="Delehaunty K."/>
            <person name="Dinkelacker I."/>
            <person name="Fulton L."/>
            <person name="Fulton R."/>
            <person name="Godfrey J."/>
            <person name="Minx P."/>
            <person name="Mitreva M."/>
            <person name="Roeseler W."/>
            <person name="Tian H."/>
            <person name="Witte H."/>
            <person name="Yang S.P."/>
            <person name="Wilson R.K."/>
            <person name="Sommer R.J."/>
        </authorList>
    </citation>
    <scope>NUCLEOTIDE SEQUENCE [LARGE SCALE GENOMIC DNA]</scope>
    <source>
        <strain evidence="4">PS312</strain>
    </source>
</reference>
<feature type="transmembrane region" description="Helical" evidence="2">
    <location>
        <begin position="138"/>
        <end position="163"/>
    </location>
</feature>
<keyword evidence="2" id="KW-0472">Membrane</keyword>
<feature type="region of interest" description="Disordered" evidence="1">
    <location>
        <begin position="31"/>
        <end position="66"/>
    </location>
</feature>
<organism evidence="3 4">
    <name type="scientific">Pristionchus pacificus</name>
    <name type="common">Parasitic nematode worm</name>
    <dbReference type="NCBI Taxonomy" id="54126"/>
    <lineage>
        <taxon>Eukaryota</taxon>
        <taxon>Metazoa</taxon>
        <taxon>Ecdysozoa</taxon>
        <taxon>Nematoda</taxon>
        <taxon>Chromadorea</taxon>
        <taxon>Rhabditida</taxon>
        <taxon>Rhabditina</taxon>
        <taxon>Diplogasteromorpha</taxon>
        <taxon>Diplogasteroidea</taxon>
        <taxon>Neodiplogasteridae</taxon>
        <taxon>Pristionchus</taxon>
    </lineage>
</organism>
<evidence type="ECO:0000313" key="4">
    <source>
        <dbReference type="Proteomes" id="UP000005239"/>
    </source>
</evidence>
<feature type="compositionally biased region" description="Basic and acidic residues" evidence="1">
    <location>
        <begin position="54"/>
        <end position="66"/>
    </location>
</feature>